<comment type="subcellular location">
    <subcellularLocation>
        <location evidence="5 6">Cytoplasm</location>
    </subcellularLocation>
</comment>
<keyword evidence="1 5" id="KW-0963">Cytoplasm</keyword>
<dbReference type="Proteomes" id="UP000263273">
    <property type="component" value="Unassembled WGS sequence"/>
</dbReference>
<evidence type="ECO:0000256" key="3">
    <source>
        <dbReference type="ARBA" id="ARBA00022801"/>
    </source>
</evidence>
<gene>
    <name evidence="5 10" type="primary">xseA</name>
    <name evidence="10" type="ORF">DDZ44_00670</name>
</gene>
<comment type="caution">
    <text evidence="10">The sequence shown here is derived from an EMBL/GenBank/DDBJ whole genome shotgun (WGS) entry which is preliminary data.</text>
</comment>
<proteinExistence type="inferred from homology"/>
<comment type="function">
    <text evidence="5">Bidirectionally degrades single-stranded DNA into large acid-insoluble oligonucleotides, which are then degraded further into small acid-soluble oligonucleotides.</text>
</comment>
<feature type="domain" description="Exonuclease VII large subunit C-terminal" evidence="8">
    <location>
        <begin position="124"/>
        <end position="340"/>
    </location>
</feature>
<dbReference type="PANTHER" id="PTHR30008:SF0">
    <property type="entry name" value="EXODEOXYRIBONUCLEASE 7 LARGE SUBUNIT"/>
    <property type="match status" value="1"/>
</dbReference>
<comment type="similarity">
    <text evidence="5 6">Belongs to the XseA family.</text>
</comment>
<dbReference type="GO" id="GO:0008855">
    <property type="term" value="F:exodeoxyribonuclease VII activity"/>
    <property type="evidence" value="ECO:0007669"/>
    <property type="project" value="UniProtKB-UniRule"/>
</dbReference>
<dbReference type="AlphaFoldDB" id="A0A354YW16"/>
<dbReference type="Pfam" id="PF13742">
    <property type="entry name" value="tRNA_anti_2"/>
    <property type="match status" value="1"/>
</dbReference>
<sequence>MKEILTVTELNSYIANLLDSDPFLGQLWLRGEISGFRLYQQSGHMYFTLKDEDSTISAVMFKSRARGLKFKPKDGMEVLLRASVSVFARQGKYQLYVEEMQPYGIGGLFLYLEELKKKLAAKGYFAPERKKAIPAFVQRVGIVTSQDGAALRDICRILKQRHPGVEVVLAHSSVQGSEAPGELAEGLRLLNIYGGVELIIIGRGGGSYEDLMAFNSELVVQAIYESNIPVISAVGHEVDFTLADLVADLRAATPSQAASLAVADMQALSRQLDNYQQRLLRAMQRKLLYYTEIIDRLMMKRIWKQPRSLLHMREELLSQLEKRLSRGMTETYREKKMRLSMNVAALDSLSPLKIMERGYVLLQKEGRIIRDEQQVQIGDRLEVAMRHADLGIEVIKKERVKRWKS</sequence>
<comment type="subunit">
    <text evidence="5">Heterooligomer composed of large and small subunits.</text>
</comment>
<evidence type="ECO:0000259" key="8">
    <source>
        <dbReference type="Pfam" id="PF02601"/>
    </source>
</evidence>
<dbReference type="GO" id="GO:0003676">
    <property type="term" value="F:nucleic acid binding"/>
    <property type="evidence" value="ECO:0007669"/>
    <property type="project" value="InterPro"/>
</dbReference>
<accession>A0A354YW16</accession>
<feature type="coiled-coil region" evidence="7">
    <location>
        <begin position="258"/>
        <end position="285"/>
    </location>
</feature>
<keyword evidence="7" id="KW-0175">Coiled coil</keyword>
<feature type="domain" description="OB-fold nucleic acid binding" evidence="9">
    <location>
        <begin position="5"/>
        <end position="101"/>
    </location>
</feature>
<evidence type="ECO:0000256" key="4">
    <source>
        <dbReference type="ARBA" id="ARBA00022839"/>
    </source>
</evidence>
<reference evidence="10 11" key="1">
    <citation type="journal article" date="2018" name="Nat. Biotechnol.">
        <title>A standardized bacterial taxonomy based on genome phylogeny substantially revises the tree of life.</title>
        <authorList>
            <person name="Parks D.H."/>
            <person name="Chuvochina M."/>
            <person name="Waite D.W."/>
            <person name="Rinke C."/>
            <person name="Skarshewski A."/>
            <person name="Chaumeil P.A."/>
            <person name="Hugenholtz P."/>
        </authorList>
    </citation>
    <scope>NUCLEOTIDE SEQUENCE [LARGE SCALE GENOMIC DNA]</scope>
    <source>
        <strain evidence="10">UBA10948</strain>
    </source>
</reference>
<evidence type="ECO:0000313" key="11">
    <source>
        <dbReference type="Proteomes" id="UP000263273"/>
    </source>
</evidence>
<dbReference type="EC" id="3.1.11.6" evidence="5"/>
<name>A0A354YW16_9FIRM</name>
<protein>
    <recommendedName>
        <fullName evidence="5">Exodeoxyribonuclease 7 large subunit</fullName>
        <ecNumber evidence="5">3.1.11.6</ecNumber>
    </recommendedName>
    <alternativeName>
        <fullName evidence="5">Exodeoxyribonuclease VII large subunit</fullName>
        <shortName evidence="5">Exonuclease VII large subunit</shortName>
    </alternativeName>
</protein>
<keyword evidence="2 5" id="KW-0540">Nuclease</keyword>
<evidence type="ECO:0000256" key="5">
    <source>
        <dbReference type="HAMAP-Rule" id="MF_00378"/>
    </source>
</evidence>
<evidence type="ECO:0000256" key="1">
    <source>
        <dbReference type="ARBA" id="ARBA00022490"/>
    </source>
</evidence>
<dbReference type="GO" id="GO:0009318">
    <property type="term" value="C:exodeoxyribonuclease VII complex"/>
    <property type="evidence" value="ECO:0007669"/>
    <property type="project" value="UniProtKB-UniRule"/>
</dbReference>
<dbReference type="PANTHER" id="PTHR30008">
    <property type="entry name" value="EXODEOXYRIBONUCLEASE 7 LARGE SUBUNIT"/>
    <property type="match status" value="1"/>
</dbReference>
<keyword evidence="4 5" id="KW-0269">Exonuclease</keyword>
<organism evidence="10 11">
    <name type="scientific">Syntrophomonas wolfei</name>
    <dbReference type="NCBI Taxonomy" id="863"/>
    <lineage>
        <taxon>Bacteria</taxon>
        <taxon>Bacillati</taxon>
        <taxon>Bacillota</taxon>
        <taxon>Clostridia</taxon>
        <taxon>Eubacteriales</taxon>
        <taxon>Syntrophomonadaceae</taxon>
        <taxon>Syntrophomonas</taxon>
    </lineage>
</organism>
<dbReference type="GO" id="GO:0005737">
    <property type="term" value="C:cytoplasm"/>
    <property type="evidence" value="ECO:0007669"/>
    <property type="project" value="UniProtKB-SubCell"/>
</dbReference>
<keyword evidence="3 5" id="KW-0378">Hydrolase</keyword>
<dbReference type="Pfam" id="PF02601">
    <property type="entry name" value="Exonuc_VII_L"/>
    <property type="match status" value="1"/>
</dbReference>
<evidence type="ECO:0000256" key="6">
    <source>
        <dbReference type="RuleBase" id="RU004355"/>
    </source>
</evidence>
<dbReference type="InterPro" id="IPR025824">
    <property type="entry name" value="OB-fold_nuc-bd_dom"/>
</dbReference>
<dbReference type="InterPro" id="IPR020579">
    <property type="entry name" value="Exonuc_VII_lsu_C"/>
</dbReference>
<dbReference type="RefSeq" id="WP_276620089.1">
    <property type="nucleotide sequence ID" value="NZ_DHSN01000053.1"/>
</dbReference>
<evidence type="ECO:0000259" key="9">
    <source>
        <dbReference type="Pfam" id="PF13742"/>
    </source>
</evidence>
<evidence type="ECO:0000313" key="10">
    <source>
        <dbReference type="EMBL" id="HBK52437.1"/>
    </source>
</evidence>
<evidence type="ECO:0000256" key="2">
    <source>
        <dbReference type="ARBA" id="ARBA00022722"/>
    </source>
</evidence>
<dbReference type="NCBIfam" id="TIGR00237">
    <property type="entry name" value="xseA"/>
    <property type="match status" value="1"/>
</dbReference>
<evidence type="ECO:0000256" key="7">
    <source>
        <dbReference type="SAM" id="Coils"/>
    </source>
</evidence>
<dbReference type="GO" id="GO:0006308">
    <property type="term" value="P:DNA catabolic process"/>
    <property type="evidence" value="ECO:0007669"/>
    <property type="project" value="UniProtKB-UniRule"/>
</dbReference>
<dbReference type="EMBL" id="DNZF01000017">
    <property type="protein sequence ID" value="HBK52437.1"/>
    <property type="molecule type" value="Genomic_DNA"/>
</dbReference>
<comment type="catalytic activity">
    <reaction evidence="5 6">
        <text>Exonucleolytic cleavage in either 5'- to 3'- or 3'- to 5'-direction to yield nucleoside 5'-phosphates.</text>
        <dbReference type="EC" id="3.1.11.6"/>
    </reaction>
</comment>
<dbReference type="HAMAP" id="MF_00378">
    <property type="entry name" value="Exonuc_7_L"/>
    <property type="match status" value="1"/>
</dbReference>
<dbReference type="STRING" id="378794.GCA_001570625_02361"/>
<dbReference type="CDD" id="cd04489">
    <property type="entry name" value="ExoVII_LU_OBF"/>
    <property type="match status" value="1"/>
</dbReference>
<dbReference type="InterPro" id="IPR003753">
    <property type="entry name" value="Exonuc_VII_L"/>
</dbReference>